<evidence type="ECO:0000256" key="1">
    <source>
        <dbReference type="ARBA" id="ARBA00004196"/>
    </source>
</evidence>
<evidence type="ECO:0000313" key="6">
    <source>
        <dbReference type="EMBL" id="PJG84196.1"/>
    </source>
</evidence>
<keyword evidence="3" id="KW-0813">Transport</keyword>
<dbReference type="PANTHER" id="PTHR30290">
    <property type="entry name" value="PERIPLASMIC BINDING COMPONENT OF ABC TRANSPORTER"/>
    <property type="match status" value="1"/>
</dbReference>
<comment type="caution">
    <text evidence="6">The sequence shown here is derived from an EMBL/GenBank/DDBJ whole genome shotgun (WGS) entry which is preliminary data.</text>
</comment>
<dbReference type="PIRSF" id="PIRSF002741">
    <property type="entry name" value="MppA"/>
    <property type="match status" value="1"/>
</dbReference>
<dbReference type="OrthoDB" id="9801912at2"/>
<evidence type="ECO:0000313" key="7">
    <source>
        <dbReference type="Proteomes" id="UP000230282"/>
    </source>
</evidence>
<dbReference type="Proteomes" id="UP000230282">
    <property type="component" value="Unassembled WGS sequence"/>
</dbReference>
<name>A0A2M8RZ92_9PAST</name>
<keyword evidence="7" id="KW-1185">Reference proteome</keyword>
<comment type="subcellular location">
    <subcellularLocation>
        <location evidence="1">Cell envelope</location>
    </subcellularLocation>
</comment>
<protein>
    <recommendedName>
        <fullName evidence="5">Solute-binding protein family 5 domain-containing protein</fullName>
    </recommendedName>
</protein>
<dbReference type="Gene3D" id="3.90.76.10">
    <property type="entry name" value="Dipeptide-binding Protein, Domain 1"/>
    <property type="match status" value="1"/>
</dbReference>
<dbReference type="GO" id="GO:0015833">
    <property type="term" value="P:peptide transport"/>
    <property type="evidence" value="ECO:0007669"/>
    <property type="project" value="TreeGrafter"/>
</dbReference>
<evidence type="ECO:0000256" key="3">
    <source>
        <dbReference type="ARBA" id="ARBA00022448"/>
    </source>
</evidence>
<dbReference type="GO" id="GO:1904680">
    <property type="term" value="F:peptide transmembrane transporter activity"/>
    <property type="evidence" value="ECO:0007669"/>
    <property type="project" value="TreeGrafter"/>
</dbReference>
<dbReference type="Gene3D" id="3.40.190.10">
    <property type="entry name" value="Periplasmic binding protein-like II"/>
    <property type="match status" value="1"/>
</dbReference>
<feature type="domain" description="Solute-binding protein family 5" evidence="5">
    <location>
        <begin position="98"/>
        <end position="440"/>
    </location>
</feature>
<proteinExistence type="inferred from homology"/>
<dbReference type="CDD" id="cd08504">
    <property type="entry name" value="PBP2_OppA"/>
    <property type="match status" value="1"/>
</dbReference>
<dbReference type="GO" id="GO:0030288">
    <property type="term" value="C:outer membrane-bounded periplasmic space"/>
    <property type="evidence" value="ECO:0007669"/>
    <property type="project" value="TreeGrafter"/>
</dbReference>
<dbReference type="FunFam" id="3.90.76.10:FF:000001">
    <property type="entry name" value="Oligopeptide ABC transporter substrate-binding protein"/>
    <property type="match status" value="1"/>
</dbReference>
<comment type="similarity">
    <text evidence="2">Belongs to the bacterial solute-binding protein 5 family.</text>
</comment>
<dbReference type="InterPro" id="IPR039424">
    <property type="entry name" value="SBP_5"/>
</dbReference>
<dbReference type="AlphaFoldDB" id="A0A2M8RZ92"/>
<dbReference type="Pfam" id="PF00496">
    <property type="entry name" value="SBP_bac_5"/>
    <property type="match status" value="1"/>
</dbReference>
<evidence type="ECO:0000259" key="5">
    <source>
        <dbReference type="Pfam" id="PF00496"/>
    </source>
</evidence>
<evidence type="ECO:0000256" key="2">
    <source>
        <dbReference type="ARBA" id="ARBA00005695"/>
    </source>
</evidence>
<dbReference type="EMBL" id="PHGZ01000001">
    <property type="protein sequence ID" value="PJG84196.1"/>
    <property type="molecule type" value="Genomic_DNA"/>
</dbReference>
<accession>A0A2M8RZ92</accession>
<dbReference type="RefSeq" id="WP_100295545.1">
    <property type="nucleotide sequence ID" value="NZ_PHGZ01000001.1"/>
</dbReference>
<reference evidence="6 7" key="1">
    <citation type="submission" date="2017-11" db="EMBL/GenBank/DDBJ databases">
        <title>Reclassification of Bisgaard taxon 5 as Caviibacterium pharyngocola gen. nov., sp. nov.</title>
        <authorList>
            <person name="Christensen H."/>
        </authorList>
    </citation>
    <scope>NUCLEOTIDE SEQUENCE [LARGE SCALE GENOMIC DNA]</scope>
    <source>
        <strain evidence="6 7">7_3</strain>
    </source>
</reference>
<dbReference type="GO" id="GO:0043190">
    <property type="term" value="C:ATP-binding cassette (ABC) transporter complex"/>
    <property type="evidence" value="ECO:0007669"/>
    <property type="project" value="InterPro"/>
</dbReference>
<evidence type="ECO:0000256" key="4">
    <source>
        <dbReference type="ARBA" id="ARBA00022729"/>
    </source>
</evidence>
<dbReference type="InterPro" id="IPR000914">
    <property type="entry name" value="SBP_5_dom"/>
</dbReference>
<keyword evidence="4" id="KW-0732">Signal</keyword>
<dbReference type="PANTHER" id="PTHR30290:SF10">
    <property type="entry name" value="PERIPLASMIC OLIGOPEPTIDE-BINDING PROTEIN-RELATED"/>
    <property type="match status" value="1"/>
</dbReference>
<organism evidence="6 7">
    <name type="scientific">Caviibacterium pharyngocola</name>
    <dbReference type="NCBI Taxonomy" id="28159"/>
    <lineage>
        <taxon>Bacteria</taxon>
        <taxon>Pseudomonadati</taxon>
        <taxon>Pseudomonadota</taxon>
        <taxon>Gammaproteobacteria</taxon>
        <taxon>Pasteurellales</taxon>
        <taxon>Pasteurellaceae</taxon>
        <taxon>Caviibacterium</taxon>
    </lineage>
</organism>
<gene>
    <name evidence="6" type="ORF">CVP04_00350</name>
</gene>
<sequence>MFNSSFTFPFLRKSAVIFGAIFMLNACDQKQNEPILPPNSPPEIAQTEPQETQAKRDLLIRGVYDDVVINPLMLQRESQTAFLRDILEGLVIYNPQGEIIPAVAESWQTEDNKNWVFILREEAKWSNGQAVTAQDFVKSWRQLALSNSPLKSYLLFLNLANAREVMTYQQPVEKLGVEALNERMLHIRLDKAVPYLPAMLAHPALLPQYFAEHEGFVTNGAYRILGQKDDLIHLAKNEFYRDNSAIFFNRVDYQKILPDQALGEIDLIENPSQPTLQTLHLPKLCSYYYEFNFKDPQLAKSAVRKALVSMISTRSLVQSEKPSMLASNQLLPQSMQPEAEGGWEPSVVEQLLQQSGISETAPLQLRLTFDQESFHSAMAQRLIQMWSQSDMIRIIAEPVSRQVLLEKRAAGDFQIIRSGWCADYNDPSAFLMNFYSAGPDNKSGYHNRELDQLLEKTLDTISAQNRTALYAQAARILQKDNVVLPIFQYTTPFYLAPSLSGVEPNNSGGVIYSKDLRRNETAKTSHR</sequence>
<dbReference type="Gene3D" id="3.10.105.10">
    <property type="entry name" value="Dipeptide-binding Protein, Domain 3"/>
    <property type="match status" value="1"/>
</dbReference>
<dbReference type="InterPro" id="IPR030678">
    <property type="entry name" value="Peptide/Ni-bd"/>
</dbReference>
<dbReference type="SUPFAM" id="SSF53850">
    <property type="entry name" value="Periplasmic binding protein-like II"/>
    <property type="match status" value="1"/>
</dbReference>